<protein>
    <submittedName>
        <fullName evidence="2">Uncharacterized protein</fullName>
    </submittedName>
</protein>
<gene>
    <name evidence="2" type="ORF">WA1_50115</name>
</gene>
<keyword evidence="3" id="KW-1185">Reference proteome</keyword>
<dbReference type="EMBL" id="ANNX02000064">
    <property type="protein sequence ID" value="KYC34884.1"/>
    <property type="molecule type" value="Genomic_DNA"/>
</dbReference>
<dbReference type="OrthoDB" id="513026at2"/>
<sequence>MIANVVQQQWFILRGWLDNSEWGDEPPDPDDVWAVGDTASAVKPLAYRVRLKDATIEGTIQLTRDQLFLDAYLPLVLVLWDGKSIPVPIEPELLVRLTRFIPPRLTWKAPESFSDESKLKLKNSSGGKCKVCDPETPKGSEHSYVAKPVLEEQASEKPKFEATALRAVGQQETQRDKPLALRSQPYRNTFDASSKVLRDEHLYSREKIQEAATPSSSSNDVLKSQLLIDKQSSTSTLSFNEGILNKELLTGGFEWGFNSTQNLRLVEVEVSNPPSLNREQGTDESDVKGEIDNRSTKNGDGIEKKEGVSITSRQGAYMSVDDRPSAVLRDDKPFSLEKTQQPPKSIIHVTSSSSGSLYRYLKNVQLKSGKIASYPRVVERDPDNLNHWYWGYNYKVKEDGSWKSKSLSLPRDKVRMVRCMIERDAPVDEIRASLKVLRDESGSFLEKEDSTDASPDSKKVLRDDLSFSLEKPQASGSLCSYLKKKKLKSGTVASYPRVEGDRDPNNPDHWYWSYCYEVLVDGEWKGRTLSIPKCKIVTVRAMIDSQKPVSVIKAFLSKEKTIKDKGS</sequence>
<organism evidence="2 3">
    <name type="scientific">Scytonema hofmannii PCC 7110</name>
    <dbReference type="NCBI Taxonomy" id="128403"/>
    <lineage>
        <taxon>Bacteria</taxon>
        <taxon>Bacillati</taxon>
        <taxon>Cyanobacteriota</taxon>
        <taxon>Cyanophyceae</taxon>
        <taxon>Nostocales</taxon>
        <taxon>Scytonemataceae</taxon>
        <taxon>Scytonema</taxon>
    </lineage>
</organism>
<dbReference type="AlphaFoldDB" id="A0A139WR24"/>
<evidence type="ECO:0000256" key="1">
    <source>
        <dbReference type="SAM" id="MobiDB-lite"/>
    </source>
</evidence>
<comment type="caution">
    <text evidence="2">The sequence shown here is derived from an EMBL/GenBank/DDBJ whole genome shotgun (WGS) entry which is preliminary data.</text>
</comment>
<proteinExistence type="predicted"/>
<dbReference type="Proteomes" id="UP000076925">
    <property type="component" value="Unassembled WGS sequence"/>
</dbReference>
<evidence type="ECO:0000313" key="3">
    <source>
        <dbReference type="Proteomes" id="UP000076925"/>
    </source>
</evidence>
<name>A0A139WR24_9CYAN</name>
<feature type="region of interest" description="Disordered" evidence="1">
    <location>
        <begin position="271"/>
        <end position="306"/>
    </location>
</feature>
<dbReference type="RefSeq" id="WP_017741073.1">
    <property type="nucleotide sequence ID" value="NZ_KQ976355.1"/>
</dbReference>
<evidence type="ECO:0000313" key="2">
    <source>
        <dbReference type="EMBL" id="KYC34884.1"/>
    </source>
</evidence>
<feature type="compositionally biased region" description="Basic and acidic residues" evidence="1">
    <location>
        <begin position="285"/>
        <end position="306"/>
    </location>
</feature>
<accession>A0A139WR24</accession>
<dbReference type="STRING" id="128403.WA1_50115"/>
<reference evidence="2 3" key="1">
    <citation type="journal article" date="2013" name="Genome Biol. Evol.">
        <title>Genomes of Stigonematalean cyanobacteria (subsection V) and the evolution of oxygenic photosynthesis from prokaryotes to plastids.</title>
        <authorList>
            <person name="Dagan T."/>
            <person name="Roettger M."/>
            <person name="Stucken K."/>
            <person name="Landan G."/>
            <person name="Koch R."/>
            <person name="Major P."/>
            <person name="Gould S.B."/>
            <person name="Goremykin V.V."/>
            <person name="Rippka R."/>
            <person name="Tandeau de Marsac N."/>
            <person name="Gugger M."/>
            <person name="Lockhart P.J."/>
            <person name="Allen J.F."/>
            <person name="Brune I."/>
            <person name="Maus I."/>
            <person name="Puhler A."/>
            <person name="Martin W.F."/>
        </authorList>
    </citation>
    <scope>NUCLEOTIDE SEQUENCE [LARGE SCALE GENOMIC DNA]</scope>
    <source>
        <strain evidence="2 3">PCC 7110</strain>
    </source>
</reference>